<protein>
    <recommendedName>
        <fullName evidence="3">Superoxide dismutase copper/zinc binding domain-containing protein</fullName>
    </recommendedName>
</protein>
<dbReference type="InterPro" id="IPR053257">
    <property type="entry name" value="Cu-only_SOD"/>
</dbReference>
<evidence type="ECO:0000313" key="5">
    <source>
        <dbReference type="Proteomes" id="UP000723463"/>
    </source>
</evidence>
<feature type="region of interest" description="Disordered" evidence="1">
    <location>
        <begin position="183"/>
        <end position="225"/>
    </location>
</feature>
<feature type="chain" id="PRO_5040425068" description="Superoxide dismutase copper/zinc binding domain-containing protein" evidence="2">
    <location>
        <begin position="21"/>
        <end position="252"/>
    </location>
</feature>
<feature type="signal peptide" evidence="2">
    <location>
        <begin position="1"/>
        <end position="20"/>
    </location>
</feature>
<dbReference type="PANTHER" id="PTHR20910">
    <property type="entry name" value="AGAP001623-PA"/>
    <property type="match status" value="1"/>
</dbReference>
<dbReference type="InterPro" id="IPR001424">
    <property type="entry name" value="SOD_Cu_Zn_dom"/>
</dbReference>
<feature type="compositionally biased region" description="Polar residues" evidence="1">
    <location>
        <begin position="183"/>
        <end position="205"/>
    </location>
</feature>
<reference evidence="4" key="1">
    <citation type="journal article" date="2020" name="Fungal Divers.">
        <title>Resolving the Mortierellaceae phylogeny through synthesis of multi-gene phylogenetics and phylogenomics.</title>
        <authorList>
            <person name="Vandepol N."/>
            <person name="Liber J."/>
            <person name="Desiro A."/>
            <person name="Na H."/>
            <person name="Kennedy M."/>
            <person name="Barry K."/>
            <person name="Grigoriev I.V."/>
            <person name="Miller A.N."/>
            <person name="O'Donnell K."/>
            <person name="Stajich J.E."/>
            <person name="Bonito G."/>
        </authorList>
    </citation>
    <scope>NUCLEOTIDE SEQUENCE</scope>
    <source>
        <strain evidence="4">NRRL 2591</strain>
    </source>
</reference>
<keyword evidence="5" id="KW-1185">Reference proteome</keyword>
<dbReference type="EMBL" id="JAAAXW010000010">
    <property type="protein sequence ID" value="KAF9550500.1"/>
    <property type="molecule type" value="Genomic_DNA"/>
</dbReference>
<evidence type="ECO:0000313" key="4">
    <source>
        <dbReference type="EMBL" id="KAF9550500.1"/>
    </source>
</evidence>
<evidence type="ECO:0000259" key="3">
    <source>
        <dbReference type="Pfam" id="PF00080"/>
    </source>
</evidence>
<dbReference type="GO" id="GO:0006801">
    <property type="term" value="P:superoxide metabolic process"/>
    <property type="evidence" value="ECO:0007669"/>
    <property type="project" value="InterPro"/>
</dbReference>
<dbReference type="Pfam" id="PF00080">
    <property type="entry name" value="Sod_Cu"/>
    <property type="match status" value="1"/>
</dbReference>
<dbReference type="InterPro" id="IPR036423">
    <property type="entry name" value="SOD-like_Cu/Zn_dom_sf"/>
</dbReference>
<evidence type="ECO:0000256" key="2">
    <source>
        <dbReference type="SAM" id="SignalP"/>
    </source>
</evidence>
<feature type="domain" description="Superoxide dismutase copper/zinc binding" evidence="3">
    <location>
        <begin position="78"/>
        <end position="168"/>
    </location>
</feature>
<accession>A0A9P6FGL4</accession>
<name>A0A9P6FGL4_9FUNG</name>
<evidence type="ECO:0000256" key="1">
    <source>
        <dbReference type="SAM" id="MobiDB-lite"/>
    </source>
</evidence>
<proteinExistence type="predicted"/>
<dbReference type="Gene3D" id="2.60.40.200">
    <property type="entry name" value="Superoxide dismutase, copper/zinc binding domain"/>
    <property type="match status" value="1"/>
</dbReference>
<dbReference type="AlphaFoldDB" id="A0A9P6FGL4"/>
<organism evidence="4 5">
    <name type="scientific">Mortierella hygrophila</name>
    <dbReference type="NCBI Taxonomy" id="979708"/>
    <lineage>
        <taxon>Eukaryota</taxon>
        <taxon>Fungi</taxon>
        <taxon>Fungi incertae sedis</taxon>
        <taxon>Mucoromycota</taxon>
        <taxon>Mortierellomycotina</taxon>
        <taxon>Mortierellomycetes</taxon>
        <taxon>Mortierellales</taxon>
        <taxon>Mortierellaceae</taxon>
        <taxon>Mortierella</taxon>
    </lineage>
</organism>
<dbReference type="PANTHER" id="PTHR20910:SF1">
    <property type="entry name" value="SUPEROXIDE DISMUTASE COPPER_ZINC BINDING DOMAIN-CONTAINING PROTEIN"/>
    <property type="match status" value="1"/>
</dbReference>
<dbReference type="Proteomes" id="UP000723463">
    <property type="component" value="Unassembled WGS sequence"/>
</dbReference>
<dbReference type="SUPFAM" id="SSF49329">
    <property type="entry name" value="Cu,Zn superoxide dismutase-like"/>
    <property type="match status" value="1"/>
</dbReference>
<keyword evidence="2" id="KW-0732">Signal</keyword>
<dbReference type="GO" id="GO:0046872">
    <property type="term" value="F:metal ion binding"/>
    <property type="evidence" value="ECO:0007669"/>
    <property type="project" value="InterPro"/>
</dbReference>
<gene>
    <name evidence="4" type="ORF">EC957_000174</name>
</gene>
<sequence length="252" mass="26087">MLQKTCVVTFLATLATTTLALTGESQVAFINMGGIVGKFTFSPLPDRQGGGGGASVVIDIKSGLTSELEIQRGVGFEYHIHVKQVGANNNCEATGGHLDPDPAKPGVVPCDPYASDTCQVGDLSGKHGNLEVTPKGDLQLKYIDRQLKFIGDATTIVGRSLVIHNNGTRIACANILPASQTTSANGLPTPLPNANQQGTSSYSLQGGSGDGDNGRMRSNNAHPSEGRFVSSEAMWTAVGSVACGVIAALMAF</sequence>
<comment type="caution">
    <text evidence="4">The sequence shown here is derived from an EMBL/GenBank/DDBJ whole genome shotgun (WGS) entry which is preliminary data.</text>
</comment>